<dbReference type="Pfam" id="PF06910">
    <property type="entry name" value="MEA1"/>
    <property type="match status" value="1"/>
</dbReference>
<evidence type="ECO:0000313" key="2">
    <source>
        <dbReference type="Proteomes" id="UP000193560"/>
    </source>
</evidence>
<evidence type="ECO:0000313" key="1">
    <source>
        <dbReference type="EMBL" id="ORZ04776.1"/>
    </source>
</evidence>
<proteinExistence type="predicted"/>
<dbReference type="OrthoDB" id="5593200at2759"/>
<keyword evidence="2" id="KW-1185">Reference proteome</keyword>
<sequence>MTDCTTEIPSDQSDVVENFARQLDELCATTEDLCTSDDEMVPFGYEQLPQEDEDDGTDEIDEFDYNDNVKNADSALPCHSNVSTTDMSVLDEDDVDRRELVLPITAPLTISLDRNEAIPEETSTLIKDIMKKCELPDRAIPDWAKSIPESSWMPKMNE</sequence>
<protein>
    <recommendedName>
        <fullName evidence="3">Male-enhanced antigen 1</fullName>
    </recommendedName>
</protein>
<gene>
    <name evidence="1" type="ORF">BCR42DRAFT_398562</name>
</gene>
<name>A0A1X2HXN7_9FUNG</name>
<comment type="caution">
    <text evidence="1">The sequence shown here is derived from an EMBL/GenBank/DDBJ whole genome shotgun (WGS) entry which is preliminary data.</text>
</comment>
<dbReference type="EMBL" id="MCGE01000048">
    <property type="protein sequence ID" value="ORZ04776.1"/>
    <property type="molecule type" value="Genomic_DNA"/>
</dbReference>
<reference evidence="1 2" key="1">
    <citation type="submission" date="2016-07" db="EMBL/GenBank/DDBJ databases">
        <title>Pervasive Adenine N6-methylation of Active Genes in Fungi.</title>
        <authorList>
            <consortium name="DOE Joint Genome Institute"/>
            <person name="Mondo S.J."/>
            <person name="Dannebaum R.O."/>
            <person name="Kuo R.C."/>
            <person name="Labutti K."/>
            <person name="Haridas S."/>
            <person name="Kuo A."/>
            <person name="Salamov A."/>
            <person name="Ahrendt S.R."/>
            <person name="Lipzen A."/>
            <person name="Sullivan W."/>
            <person name="Andreopoulos W.B."/>
            <person name="Clum A."/>
            <person name="Lindquist E."/>
            <person name="Daum C."/>
            <person name="Ramamoorthy G.K."/>
            <person name="Gryganskyi A."/>
            <person name="Culley D."/>
            <person name="Magnuson J.K."/>
            <person name="James T.Y."/>
            <person name="O'Malley M.A."/>
            <person name="Stajich J.E."/>
            <person name="Spatafora J.W."/>
            <person name="Visel A."/>
            <person name="Grigoriev I.V."/>
        </authorList>
    </citation>
    <scope>NUCLEOTIDE SEQUENCE [LARGE SCALE GENOMIC DNA]</scope>
    <source>
        <strain evidence="1 2">NRRL 1336</strain>
    </source>
</reference>
<evidence type="ECO:0008006" key="3">
    <source>
        <dbReference type="Google" id="ProtNLM"/>
    </source>
</evidence>
<organism evidence="1 2">
    <name type="scientific">Absidia repens</name>
    <dbReference type="NCBI Taxonomy" id="90262"/>
    <lineage>
        <taxon>Eukaryota</taxon>
        <taxon>Fungi</taxon>
        <taxon>Fungi incertae sedis</taxon>
        <taxon>Mucoromycota</taxon>
        <taxon>Mucoromycotina</taxon>
        <taxon>Mucoromycetes</taxon>
        <taxon>Mucorales</taxon>
        <taxon>Cunninghamellaceae</taxon>
        <taxon>Absidia</taxon>
    </lineage>
</organism>
<dbReference type="AlphaFoldDB" id="A0A1X2HXN7"/>
<dbReference type="Proteomes" id="UP000193560">
    <property type="component" value="Unassembled WGS sequence"/>
</dbReference>
<accession>A0A1X2HXN7</accession>